<evidence type="ECO:0000313" key="2">
    <source>
        <dbReference type="EMBL" id="OQP58048.1"/>
    </source>
</evidence>
<dbReference type="EMBL" id="LVYD01000102">
    <property type="protein sequence ID" value="OQP58048.1"/>
    <property type="molecule type" value="Genomic_DNA"/>
</dbReference>
<dbReference type="STRING" id="1703345.A3860_06875"/>
<sequence>MRYMLKTTIVAGLGLLLFFNSANAQDEGTSVGERLGNRAEEIMEMSKIGQAYQSTDQLSYDVSYDFADSAAPAIILEHKTGKYGLYDNLFWGTIDSTTEYVQGQNYYVVADHENKNILVYDRLDYSRAINVPLLDSLFNEAALLDLILTRPGGIFKKLTIKYNPGMQYRQIDMVYDSTTYLLKSIAYYYNTTIYSQAYYNCEDSVTTLVVPSTGVAMPSTITCSTLVKTYKNFIAEFPNHTKGATVRMYVSTGGAALNAIGNNPGYAAAGQTGNEIQELWILPQSVSGISKPLKDTATPPVPRKMAMMTTLAATGSWVDSTMSAMQLFEWYMNVHLGVQYSGFVYTDWLANTCGYKLYQLPWSENATVNKDTLQNIWNRFTAQYPTSQLSITETVSVPVIKNIGSNTLSTTGDFYEGDYMNILTWTSGDWFTSRQATTYDLSVLPQNASIQSALLSLYANNPSWRFAAHFRNISQFPYLVIQPVKGFFIPGITSIDLVPENYDGMSAVNLPSLSTDRVSSGNSNDFWSNQNYLNQNISSLVTAMYNNVQTTGVNYPVQYKLNDETYGTYKGFFFGGTECSDSAKRPVLNVSYTASRCDVFTAFVNKNLGTWLSTDQVKDLFKFEGKLDINSDCTAATPGAGCDGEPGPGKLITAITTISFTQTDESTFDLGLFGESRFFYKVGDSFLPQDSYSGYTITPVLNDK</sequence>
<dbReference type="AlphaFoldDB" id="A0A1V9FI45"/>
<comment type="caution">
    <text evidence="2">The sequence shown here is derived from an EMBL/GenBank/DDBJ whole genome shotgun (WGS) entry which is preliminary data.</text>
</comment>
<dbReference type="Proteomes" id="UP000192796">
    <property type="component" value="Unassembled WGS sequence"/>
</dbReference>
<name>A0A1V9FI45_9BACT</name>
<accession>A0A1V9FI45</accession>
<organism evidence="2 3">
    <name type="scientific">Niastella vici</name>
    <dbReference type="NCBI Taxonomy" id="1703345"/>
    <lineage>
        <taxon>Bacteria</taxon>
        <taxon>Pseudomonadati</taxon>
        <taxon>Bacteroidota</taxon>
        <taxon>Chitinophagia</taxon>
        <taxon>Chitinophagales</taxon>
        <taxon>Chitinophagaceae</taxon>
        <taxon>Niastella</taxon>
    </lineage>
</organism>
<feature type="signal peptide" evidence="1">
    <location>
        <begin position="1"/>
        <end position="24"/>
    </location>
</feature>
<keyword evidence="3" id="KW-1185">Reference proteome</keyword>
<reference evidence="2 3" key="1">
    <citation type="submission" date="2016-03" db="EMBL/GenBank/DDBJ databases">
        <title>Niastella vici sp. nov., isolated from farmland soil.</title>
        <authorList>
            <person name="Chen L."/>
            <person name="Wang D."/>
            <person name="Yang S."/>
            <person name="Wang G."/>
        </authorList>
    </citation>
    <scope>NUCLEOTIDE SEQUENCE [LARGE SCALE GENOMIC DNA]</scope>
    <source>
        <strain evidence="2 3">DJ57</strain>
    </source>
</reference>
<evidence type="ECO:0000313" key="3">
    <source>
        <dbReference type="Proteomes" id="UP000192796"/>
    </source>
</evidence>
<proteinExistence type="predicted"/>
<protein>
    <submittedName>
        <fullName evidence="2">Uncharacterized protein</fullName>
    </submittedName>
</protein>
<keyword evidence="1" id="KW-0732">Signal</keyword>
<gene>
    <name evidence="2" type="ORF">A3860_06875</name>
</gene>
<evidence type="ECO:0000256" key="1">
    <source>
        <dbReference type="SAM" id="SignalP"/>
    </source>
</evidence>
<feature type="chain" id="PRO_5012370617" evidence="1">
    <location>
        <begin position="25"/>
        <end position="704"/>
    </location>
</feature>